<evidence type="ECO:0000256" key="2">
    <source>
        <dbReference type="ARBA" id="ARBA00023015"/>
    </source>
</evidence>
<gene>
    <name evidence="6" type="ORF">SAMN04487958_10332</name>
</gene>
<sequence length="319" mass="36021">MLAQYVRFSVPAVYPMHDFDELKAFAEVMASGSLTRSARKLGLAKSTLSRRISHLEARLEQPLLRRQANRLLPTEAGLVFHRYCQDMLTLAESSHEALAELREDISGTVTLEVHSALARGWMGQVLDTFMARYPQVELTLRTRDEPPSSLNSHSVHVCLGPVPENGLHQEPLGSLTRGLYASPSYLSQQPLLEHPRDLANHPWIDLLSTTQDGLQLHHESHGNYHFYPPRSRLRVDMTALHLDAIAHGKGIGLLPHWLADKREAHHPGELTPCLPNWQPAPLPITLLYAYGYQPRRVKALLAFLRQTMPRQWQHNEAAA</sequence>
<dbReference type="InterPro" id="IPR005119">
    <property type="entry name" value="LysR_subst-bd"/>
</dbReference>
<keyword evidence="2" id="KW-0805">Transcription regulation</keyword>
<dbReference type="Proteomes" id="UP000198505">
    <property type="component" value="Unassembled WGS sequence"/>
</dbReference>
<dbReference type="AlphaFoldDB" id="A0A1H9S346"/>
<keyword evidence="4" id="KW-0804">Transcription</keyword>
<comment type="similarity">
    <text evidence="1">Belongs to the LysR transcriptional regulatory family.</text>
</comment>
<dbReference type="InterPro" id="IPR036388">
    <property type="entry name" value="WH-like_DNA-bd_sf"/>
</dbReference>
<accession>A0A1H9S346</accession>
<dbReference type="GO" id="GO:0043565">
    <property type="term" value="F:sequence-specific DNA binding"/>
    <property type="evidence" value="ECO:0007669"/>
    <property type="project" value="TreeGrafter"/>
</dbReference>
<evidence type="ECO:0000313" key="7">
    <source>
        <dbReference type="Proteomes" id="UP000198505"/>
    </source>
</evidence>
<dbReference type="InterPro" id="IPR036390">
    <property type="entry name" value="WH_DNA-bd_sf"/>
</dbReference>
<proteinExistence type="inferred from homology"/>
<dbReference type="GO" id="GO:0006351">
    <property type="term" value="P:DNA-templated transcription"/>
    <property type="evidence" value="ECO:0007669"/>
    <property type="project" value="TreeGrafter"/>
</dbReference>
<dbReference type="EMBL" id="FOGS01000003">
    <property type="protein sequence ID" value="SER79364.1"/>
    <property type="molecule type" value="Genomic_DNA"/>
</dbReference>
<evidence type="ECO:0000259" key="5">
    <source>
        <dbReference type="PROSITE" id="PS50931"/>
    </source>
</evidence>
<evidence type="ECO:0000256" key="4">
    <source>
        <dbReference type="ARBA" id="ARBA00023163"/>
    </source>
</evidence>
<dbReference type="InterPro" id="IPR058163">
    <property type="entry name" value="LysR-type_TF_proteobact-type"/>
</dbReference>
<dbReference type="Gene3D" id="3.40.190.290">
    <property type="match status" value="1"/>
</dbReference>
<feature type="domain" description="HTH lysR-type" evidence="5">
    <location>
        <begin position="17"/>
        <end position="74"/>
    </location>
</feature>
<dbReference type="CDD" id="cd08422">
    <property type="entry name" value="PBP2_CrgA_like"/>
    <property type="match status" value="1"/>
</dbReference>
<protein>
    <submittedName>
        <fullName evidence="6">DNA-binding transcriptional regulator, LysR family</fullName>
    </submittedName>
</protein>
<organism evidence="6 7">
    <name type="scientific">Vreelandella subterranea</name>
    <dbReference type="NCBI Taxonomy" id="416874"/>
    <lineage>
        <taxon>Bacteria</taxon>
        <taxon>Pseudomonadati</taxon>
        <taxon>Pseudomonadota</taxon>
        <taxon>Gammaproteobacteria</taxon>
        <taxon>Oceanospirillales</taxon>
        <taxon>Halomonadaceae</taxon>
        <taxon>Vreelandella</taxon>
    </lineage>
</organism>
<reference evidence="7" key="1">
    <citation type="submission" date="2016-10" db="EMBL/GenBank/DDBJ databases">
        <authorList>
            <person name="Varghese N."/>
            <person name="Submissions S."/>
        </authorList>
    </citation>
    <scope>NUCLEOTIDE SEQUENCE [LARGE SCALE GENOMIC DNA]</scope>
    <source>
        <strain evidence="7">CGMCC 1.6495</strain>
    </source>
</reference>
<dbReference type="PANTHER" id="PTHR30537">
    <property type="entry name" value="HTH-TYPE TRANSCRIPTIONAL REGULATOR"/>
    <property type="match status" value="1"/>
</dbReference>
<dbReference type="InterPro" id="IPR000847">
    <property type="entry name" value="LysR_HTH_N"/>
</dbReference>
<evidence type="ECO:0000256" key="3">
    <source>
        <dbReference type="ARBA" id="ARBA00023125"/>
    </source>
</evidence>
<dbReference type="PROSITE" id="PS50931">
    <property type="entry name" value="HTH_LYSR"/>
    <property type="match status" value="1"/>
</dbReference>
<dbReference type="PANTHER" id="PTHR30537:SF66">
    <property type="entry name" value="IRON-REGULATED VIRULENCE REGULATORY PROTEIN IRGB"/>
    <property type="match status" value="1"/>
</dbReference>
<dbReference type="Pfam" id="PF03466">
    <property type="entry name" value="LysR_substrate"/>
    <property type="match status" value="1"/>
</dbReference>
<keyword evidence="7" id="KW-1185">Reference proteome</keyword>
<evidence type="ECO:0000313" key="6">
    <source>
        <dbReference type="EMBL" id="SER79364.1"/>
    </source>
</evidence>
<dbReference type="STRING" id="416874.SAMN04487958_10332"/>
<evidence type="ECO:0000256" key="1">
    <source>
        <dbReference type="ARBA" id="ARBA00009437"/>
    </source>
</evidence>
<dbReference type="Pfam" id="PF00126">
    <property type="entry name" value="HTH_1"/>
    <property type="match status" value="1"/>
</dbReference>
<dbReference type="SUPFAM" id="SSF46785">
    <property type="entry name" value="Winged helix' DNA-binding domain"/>
    <property type="match status" value="1"/>
</dbReference>
<name>A0A1H9S346_9GAMM</name>
<dbReference type="GO" id="GO:0003700">
    <property type="term" value="F:DNA-binding transcription factor activity"/>
    <property type="evidence" value="ECO:0007669"/>
    <property type="project" value="InterPro"/>
</dbReference>
<keyword evidence="3 6" id="KW-0238">DNA-binding</keyword>
<dbReference type="SUPFAM" id="SSF53850">
    <property type="entry name" value="Periplasmic binding protein-like II"/>
    <property type="match status" value="1"/>
</dbReference>
<dbReference type="Gene3D" id="1.10.10.10">
    <property type="entry name" value="Winged helix-like DNA-binding domain superfamily/Winged helix DNA-binding domain"/>
    <property type="match status" value="1"/>
</dbReference>